<organism evidence="3 4">
    <name type="scientific">Oedothorax gibbosus</name>
    <dbReference type="NCBI Taxonomy" id="931172"/>
    <lineage>
        <taxon>Eukaryota</taxon>
        <taxon>Metazoa</taxon>
        <taxon>Ecdysozoa</taxon>
        <taxon>Arthropoda</taxon>
        <taxon>Chelicerata</taxon>
        <taxon>Arachnida</taxon>
        <taxon>Araneae</taxon>
        <taxon>Araneomorphae</taxon>
        <taxon>Entelegynae</taxon>
        <taxon>Araneoidea</taxon>
        <taxon>Linyphiidae</taxon>
        <taxon>Erigoninae</taxon>
        <taxon>Oedothorax</taxon>
    </lineage>
</organism>
<dbReference type="Pfam" id="PF07530">
    <property type="entry name" value="PRE_C2HC"/>
    <property type="match status" value="1"/>
</dbReference>
<feature type="region of interest" description="Disordered" evidence="1">
    <location>
        <begin position="1"/>
        <end position="60"/>
    </location>
</feature>
<feature type="compositionally biased region" description="Polar residues" evidence="1">
    <location>
        <begin position="1"/>
        <end position="10"/>
    </location>
</feature>
<evidence type="ECO:0000256" key="1">
    <source>
        <dbReference type="SAM" id="MobiDB-lite"/>
    </source>
</evidence>
<proteinExistence type="predicted"/>
<keyword evidence="4" id="KW-1185">Reference proteome</keyword>
<dbReference type="InterPro" id="IPR006579">
    <property type="entry name" value="Pre_C2HC_dom"/>
</dbReference>
<dbReference type="EMBL" id="JAFNEN010000854">
    <property type="protein sequence ID" value="KAG8176697.1"/>
    <property type="molecule type" value="Genomic_DNA"/>
</dbReference>
<reference evidence="3 4" key="1">
    <citation type="journal article" date="2022" name="Nat. Ecol. Evol.">
        <title>A masculinizing supergene underlies an exaggerated male reproductive morph in a spider.</title>
        <authorList>
            <person name="Hendrickx F."/>
            <person name="De Corte Z."/>
            <person name="Sonet G."/>
            <person name="Van Belleghem S.M."/>
            <person name="Kostlbacher S."/>
            <person name="Vangestel C."/>
        </authorList>
    </citation>
    <scope>NUCLEOTIDE SEQUENCE [LARGE SCALE GENOMIC DNA]</scope>
    <source>
        <strain evidence="3">W744_W776</strain>
    </source>
</reference>
<evidence type="ECO:0000259" key="2">
    <source>
        <dbReference type="SMART" id="SM00596"/>
    </source>
</evidence>
<accession>A0AAV6TX45</accession>
<feature type="domain" description="Pre-C2HC" evidence="2">
    <location>
        <begin position="144"/>
        <end position="214"/>
    </location>
</feature>
<name>A0AAV6TX45_9ARAC</name>
<comment type="caution">
    <text evidence="3">The sequence shown here is derived from an EMBL/GenBank/DDBJ whole genome shotgun (WGS) entry which is preliminary data.</text>
</comment>
<evidence type="ECO:0000313" key="3">
    <source>
        <dbReference type="EMBL" id="KAG8176697.1"/>
    </source>
</evidence>
<dbReference type="AlphaFoldDB" id="A0AAV6TX45"/>
<sequence>MDTQEWTQPRNALKRKIQESPASNTFSHPTKYQILNPNDKLTDDDSDFQAVSSGPTSRIPPLIITNPQLKWVDFRKQLKSNHPDESFNGKASGENFRLQMKTPTGYRLAVALLRSNGIQYSTYGFKENNPIKAVVRNIPSDIPTKEIKQDLIDQGIPTQNVHQLKKSVGTEKVTLPIFFINVDRNDGGKKIFQVTEILNIKVQVETYHKGDNITQCHKCQRYGHSQNHCNNNPRCVKCAGPQLTNDCLHKTRMLTQNAPYAPDPTPRIFDFAPNATHSFTT</sequence>
<evidence type="ECO:0000313" key="4">
    <source>
        <dbReference type="Proteomes" id="UP000827092"/>
    </source>
</evidence>
<protein>
    <recommendedName>
        <fullName evidence="2">Pre-C2HC domain-containing protein</fullName>
    </recommendedName>
</protein>
<gene>
    <name evidence="3" type="ORF">JTE90_021128</name>
</gene>
<dbReference type="SMART" id="SM00596">
    <property type="entry name" value="PRE_C2HC"/>
    <property type="match status" value="1"/>
</dbReference>
<dbReference type="Proteomes" id="UP000827092">
    <property type="component" value="Unassembled WGS sequence"/>
</dbReference>
<feature type="compositionally biased region" description="Polar residues" evidence="1">
    <location>
        <begin position="20"/>
        <end position="36"/>
    </location>
</feature>